<comment type="similarity">
    <text evidence="5">Belongs to the protein kinase superfamily.</text>
</comment>
<dbReference type="PROSITE" id="PS50011">
    <property type="entry name" value="PROTEIN_KINASE_DOM"/>
    <property type="match status" value="1"/>
</dbReference>
<evidence type="ECO:0000256" key="2">
    <source>
        <dbReference type="ARBA" id="ARBA00022741"/>
    </source>
</evidence>
<evidence type="ECO:0000256" key="5">
    <source>
        <dbReference type="RuleBase" id="RU000304"/>
    </source>
</evidence>
<evidence type="ECO:0000256" key="6">
    <source>
        <dbReference type="SAM" id="MobiDB-lite"/>
    </source>
</evidence>
<evidence type="ECO:0000313" key="9">
    <source>
        <dbReference type="Proteomes" id="UP001470230"/>
    </source>
</evidence>
<dbReference type="PROSITE" id="PS00108">
    <property type="entry name" value="PROTEIN_KINASE_ST"/>
    <property type="match status" value="1"/>
</dbReference>
<dbReference type="InterPro" id="IPR011009">
    <property type="entry name" value="Kinase-like_dom_sf"/>
</dbReference>
<feature type="binding site" evidence="4">
    <location>
        <position position="25"/>
    </location>
    <ligand>
        <name>ATP</name>
        <dbReference type="ChEBI" id="CHEBI:30616"/>
    </ligand>
</feature>
<name>A0ABR2KYX8_9EUKA</name>
<protein>
    <recommendedName>
        <fullName evidence="1">non-specific serine/threonine protein kinase</fullName>
        <ecNumber evidence="1">2.7.11.1</ecNumber>
    </recommendedName>
</protein>
<comment type="caution">
    <text evidence="8">The sequence shown here is derived from an EMBL/GenBank/DDBJ whole genome shotgun (WGS) entry which is preliminary data.</text>
</comment>
<organism evidence="8 9">
    <name type="scientific">Tritrichomonas musculus</name>
    <dbReference type="NCBI Taxonomy" id="1915356"/>
    <lineage>
        <taxon>Eukaryota</taxon>
        <taxon>Metamonada</taxon>
        <taxon>Parabasalia</taxon>
        <taxon>Tritrichomonadida</taxon>
        <taxon>Tritrichomonadidae</taxon>
        <taxon>Tritrichomonas</taxon>
    </lineage>
</organism>
<keyword evidence="3 4" id="KW-0067">ATP-binding</keyword>
<gene>
    <name evidence="8" type="ORF">M9Y10_013916</name>
</gene>
<dbReference type="Proteomes" id="UP001470230">
    <property type="component" value="Unassembled WGS sequence"/>
</dbReference>
<keyword evidence="5" id="KW-0418">Kinase</keyword>
<evidence type="ECO:0000313" key="8">
    <source>
        <dbReference type="EMBL" id="KAK8896028.1"/>
    </source>
</evidence>
<dbReference type="EMBL" id="JAPFFF010000002">
    <property type="protein sequence ID" value="KAK8896028.1"/>
    <property type="molecule type" value="Genomic_DNA"/>
</dbReference>
<reference evidence="8 9" key="1">
    <citation type="submission" date="2024-04" db="EMBL/GenBank/DDBJ databases">
        <title>Tritrichomonas musculus Genome.</title>
        <authorList>
            <person name="Alves-Ferreira E."/>
            <person name="Grigg M."/>
            <person name="Lorenzi H."/>
            <person name="Galac M."/>
        </authorList>
    </citation>
    <scope>NUCLEOTIDE SEQUENCE [LARGE SCALE GENOMIC DNA]</scope>
    <source>
        <strain evidence="8 9">EAF2021</strain>
    </source>
</reference>
<keyword evidence="5" id="KW-0808">Transferase</keyword>
<dbReference type="InterPro" id="IPR000719">
    <property type="entry name" value="Prot_kinase_dom"/>
</dbReference>
<feature type="domain" description="Protein kinase" evidence="7">
    <location>
        <begin position="1"/>
        <end position="258"/>
    </location>
</feature>
<feature type="region of interest" description="Disordered" evidence="6">
    <location>
        <begin position="283"/>
        <end position="315"/>
    </location>
</feature>
<dbReference type="InterPro" id="IPR008271">
    <property type="entry name" value="Ser/Thr_kinase_AS"/>
</dbReference>
<dbReference type="InterPro" id="IPR050235">
    <property type="entry name" value="CK1_Ser-Thr_kinase"/>
</dbReference>
<dbReference type="SUPFAM" id="SSF56112">
    <property type="entry name" value="Protein kinase-like (PK-like)"/>
    <property type="match status" value="1"/>
</dbReference>
<evidence type="ECO:0000256" key="3">
    <source>
        <dbReference type="ARBA" id="ARBA00022840"/>
    </source>
</evidence>
<keyword evidence="2 4" id="KW-0547">Nucleotide-binding</keyword>
<sequence length="315" mass="36010">MIGEGGYGDIYEVKDPQTEIHYAMKIEYLDAEKRGINTEIKIMKELQSSHSFPTFIDSGKFDDFKYLVMELLGPSLSLLRRSVPSKKLSSYTYLTLGSSMVNCLRDMHKLGYIHRDVKPGNFLIRAEKKDPICLIDFGLSRQYIDPETGFHKPPRDDPGYTGTVRYASLHAHDEMELSRRDDMISWFYSMVELAKGKLPWPGSDNKEETIRLKRTLTVEEICTGMPQEFIPIYRHISMLGYEDTPDYELIILYLNQALSKENTSKTVLDWEKLNSEEIQEISSIPLTTKEDEPKKKETSNNASGSEGKGGCCTIC</sequence>
<dbReference type="EC" id="2.7.11.1" evidence="1"/>
<evidence type="ECO:0000256" key="1">
    <source>
        <dbReference type="ARBA" id="ARBA00012513"/>
    </source>
</evidence>
<evidence type="ECO:0000259" key="7">
    <source>
        <dbReference type="PROSITE" id="PS50011"/>
    </source>
</evidence>
<dbReference type="PANTHER" id="PTHR11909">
    <property type="entry name" value="CASEIN KINASE-RELATED"/>
    <property type="match status" value="1"/>
</dbReference>
<evidence type="ECO:0000256" key="4">
    <source>
        <dbReference type="PROSITE-ProRule" id="PRU10141"/>
    </source>
</evidence>
<proteinExistence type="inferred from homology"/>
<accession>A0ABR2KYX8</accession>
<feature type="compositionally biased region" description="Gly residues" evidence="6">
    <location>
        <begin position="306"/>
        <end position="315"/>
    </location>
</feature>
<keyword evidence="5" id="KW-0723">Serine/threonine-protein kinase</keyword>
<dbReference type="SMART" id="SM00220">
    <property type="entry name" value="S_TKc"/>
    <property type="match status" value="1"/>
</dbReference>
<dbReference type="PROSITE" id="PS00107">
    <property type="entry name" value="PROTEIN_KINASE_ATP"/>
    <property type="match status" value="1"/>
</dbReference>
<dbReference type="Pfam" id="PF00069">
    <property type="entry name" value="Pkinase"/>
    <property type="match status" value="1"/>
</dbReference>
<dbReference type="InterPro" id="IPR017441">
    <property type="entry name" value="Protein_kinase_ATP_BS"/>
</dbReference>
<feature type="compositionally biased region" description="Basic and acidic residues" evidence="6">
    <location>
        <begin position="288"/>
        <end position="298"/>
    </location>
</feature>
<keyword evidence="9" id="KW-1185">Reference proteome</keyword>
<dbReference type="Gene3D" id="1.10.510.10">
    <property type="entry name" value="Transferase(Phosphotransferase) domain 1"/>
    <property type="match status" value="1"/>
</dbReference>